<organism evidence="1 2">
    <name type="scientific">Phaeovulum vinaykumarii</name>
    <dbReference type="NCBI Taxonomy" id="407234"/>
    <lineage>
        <taxon>Bacteria</taxon>
        <taxon>Pseudomonadati</taxon>
        <taxon>Pseudomonadota</taxon>
        <taxon>Alphaproteobacteria</taxon>
        <taxon>Rhodobacterales</taxon>
        <taxon>Paracoccaceae</taxon>
        <taxon>Phaeovulum</taxon>
    </lineage>
</organism>
<sequence length="255" mass="26306">MLGLSLGLRARPRRRAAGPPLPSGALAFYDPANLATLWQDAAGTVPVTADGDPVGRMLDLSGNGHHLSQPVAAKRPTYRTDGTRHWIESDGVDDALELPSRLGLAVNPALSVTCALRGLGAKAEGRVWELGAGLGSLSGGLGTDGWSWRYNNGNILYAPTPPGVDGVATWMHPAGGNYVSSQLWLGGAQLAQVSAVNPAYLPTNTNPSFRLCNGGSSGTTAGQLRLYAVVVRASFDRAAAAADEAWAGVKAGVSP</sequence>
<dbReference type="RefSeq" id="WP_076366751.1">
    <property type="nucleotide sequence ID" value="NZ_FTOM01000007.1"/>
</dbReference>
<dbReference type="AlphaFoldDB" id="A0A1N7MFM0"/>
<evidence type="ECO:0000313" key="1">
    <source>
        <dbReference type="EMBL" id="SIS84832.1"/>
    </source>
</evidence>
<dbReference type="OrthoDB" id="7865318at2"/>
<dbReference type="STRING" id="407234.SAMN05421795_10758"/>
<evidence type="ECO:0000313" key="2">
    <source>
        <dbReference type="Proteomes" id="UP000186098"/>
    </source>
</evidence>
<accession>A0A1N7MFM0</accession>
<gene>
    <name evidence="1" type="ORF">SAMN05421795_10758</name>
</gene>
<name>A0A1N7MFM0_9RHOB</name>
<proteinExistence type="predicted"/>
<keyword evidence="2" id="KW-1185">Reference proteome</keyword>
<protein>
    <submittedName>
        <fullName evidence="1">Uncharacterized protein</fullName>
    </submittedName>
</protein>
<reference evidence="2" key="1">
    <citation type="submission" date="2017-01" db="EMBL/GenBank/DDBJ databases">
        <authorList>
            <person name="Varghese N."/>
            <person name="Submissions S."/>
        </authorList>
    </citation>
    <scope>NUCLEOTIDE SEQUENCE [LARGE SCALE GENOMIC DNA]</scope>
    <source>
        <strain evidence="2">DSM 18714</strain>
    </source>
</reference>
<dbReference type="EMBL" id="FTOM01000007">
    <property type="protein sequence ID" value="SIS84832.1"/>
    <property type="molecule type" value="Genomic_DNA"/>
</dbReference>
<dbReference type="Proteomes" id="UP000186098">
    <property type="component" value="Unassembled WGS sequence"/>
</dbReference>